<dbReference type="InterPro" id="IPR002293">
    <property type="entry name" value="AA/rel_permease1"/>
</dbReference>
<accession>A0A964E092</accession>
<reference evidence="7" key="2">
    <citation type="submission" date="2021-01" db="EMBL/GenBank/DDBJ databases">
        <authorList>
            <person name="Mieszkin S."/>
            <person name="Pouder E."/>
            <person name="Alain K."/>
        </authorList>
    </citation>
    <scope>NUCLEOTIDE SEQUENCE</scope>
    <source>
        <strain evidence="7">HW T2.11</strain>
    </source>
</reference>
<evidence type="ECO:0000256" key="1">
    <source>
        <dbReference type="ARBA" id="ARBA00004651"/>
    </source>
</evidence>
<evidence type="ECO:0000256" key="4">
    <source>
        <dbReference type="ARBA" id="ARBA00022989"/>
    </source>
</evidence>
<feature type="transmembrane region" description="Helical" evidence="6">
    <location>
        <begin position="57"/>
        <end position="78"/>
    </location>
</feature>
<keyword evidence="5 6" id="KW-0472">Membrane</keyword>
<evidence type="ECO:0000313" key="7">
    <source>
        <dbReference type="EMBL" id="MCB8877275.1"/>
    </source>
</evidence>
<protein>
    <submittedName>
        <fullName evidence="7">APC family permease</fullName>
    </submittedName>
</protein>
<feature type="transmembrane region" description="Helical" evidence="6">
    <location>
        <begin position="405"/>
        <end position="426"/>
    </location>
</feature>
<reference evidence="7" key="1">
    <citation type="journal article" date="2021" name="Microorganisms">
        <title>Acidisoma silvae sp. nov. and Acidisomacellulosilytica sp. nov., Two Acidophilic Bacteria Isolated from Decaying Wood, Hydrolyzing Cellulose and Producing Poly-3-hydroxybutyrate.</title>
        <authorList>
            <person name="Mieszkin S."/>
            <person name="Pouder E."/>
            <person name="Uroz S."/>
            <person name="Simon-Colin C."/>
            <person name="Alain K."/>
        </authorList>
    </citation>
    <scope>NUCLEOTIDE SEQUENCE</scope>
    <source>
        <strain evidence="7">HW T2.11</strain>
    </source>
</reference>
<comment type="subcellular location">
    <subcellularLocation>
        <location evidence="1">Cell membrane</location>
        <topology evidence="1">Multi-pass membrane protein</topology>
    </subcellularLocation>
</comment>
<feature type="transmembrane region" description="Helical" evidence="6">
    <location>
        <begin position="142"/>
        <end position="160"/>
    </location>
</feature>
<dbReference type="Pfam" id="PF13520">
    <property type="entry name" value="AA_permease_2"/>
    <property type="match status" value="1"/>
</dbReference>
<dbReference type="AlphaFoldDB" id="A0A964E092"/>
<feature type="transmembrane region" description="Helical" evidence="6">
    <location>
        <begin position="108"/>
        <end position="130"/>
    </location>
</feature>
<comment type="caution">
    <text evidence="7">The sequence shown here is derived from an EMBL/GenBank/DDBJ whole genome shotgun (WGS) entry which is preliminary data.</text>
</comment>
<proteinExistence type="predicted"/>
<dbReference type="GO" id="GO:0005886">
    <property type="term" value="C:plasma membrane"/>
    <property type="evidence" value="ECO:0007669"/>
    <property type="project" value="UniProtKB-SubCell"/>
</dbReference>
<keyword evidence="2" id="KW-1003">Cell membrane</keyword>
<dbReference type="PANTHER" id="PTHR42770">
    <property type="entry name" value="AMINO ACID TRANSPORTER-RELATED"/>
    <property type="match status" value="1"/>
</dbReference>
<feature type="transmembrane region" description="Helical" evidence="6">
    <location>
        <begin position="27"/>
        <end position="51"/>
    </location>
</feature>
<dbReference type="InterPro" id="IPR050367">
    <property type="entry name" value="APC_superfamily"/>
</dbReference>
<name>A0A964E092_9PROT</name>
<keyword evidence="8" id="KW-1185">Reference proteome</keyword>
<evidence type="ECO:0000256" key="2">
    <source>
        <dbReference type="ARBA" id="ARBA00022475"/>
    </source>
</evidence>
<dbReference type="Proteomes" id="UP000708298">
    <property type="component" value="Unassembled WGS sequence"/>
</dbReference>
<feature type="transmembrane region" description="Helical" evidence="6">
    <location>
        <begin position="347"/>
        <end position="365"/>
    </location>
</feature>
<feature type="transmembrane region" description="Helical" evidence="6">
    <location>
        <begin position="380"/>
        <end position="398"/>
    </location>
</feature>
<dbReference type="PANTHER" id="PTHR42770:SF7">
    <property type="entry name" value="MEMBRANE PROTEIN"/>
    <property type="match status" value="1"/>
</dbReference>
<evidence type="ECO:0000256" key="3">
    <source>
        <dbReference type="ARBA" id="ARBA00022692"/>
    </source>
</evidence>
<dbReference type="RefSeq" id="WP_227322930.1">
    <property type="nucleotide sequence ID" value="NZ_JAESVB010000012.1"/>
</dbReference>
<evidence type="ECO:0000256" key="5">
    <source>
        <dbReference type="ARBA" id="ARBA00023136"/>
    </source>
</evidence>
<dbReference type="EMBL" id="JAESVB010000012">
    <property type="protein sequence ID" value="MCB8877275.1"/>
    <property type="molecule type" value="Genomic_DNA"/>
</dbReference>
<dbReference type="Gene3D" id="1.20.1740.10">
    <property type="entry name" value="Amino acid/polyamine transporter I"/>
    <property type="match status" value="1"/>
</dbReference>
<gene>
    <name evidence="7" type="ORF">ASILVAE211_18910</name>
</gene>
<feature type="transmembrane region" description="Helical" evidence="6">
    <location>
        <begin position="438"/>
        <end position="456"/>
    </location>
</feature>
<keyword evidence="4 6" id="KW-1133">Transmembrane helix</keyword>
<evidence type="ECO:0000256" key="6">
    <source>
        <dbReference type="SAM" id="Phobius"/>
    </source>
</evidence>
<feature type="transmembrane region" description="Helical" evidence="6">
    <location>
        <begin position="210"/>
        <end position="230"/>
    </location>
</feature>
<dbReference type="GO" id="GO:0022857">
    <property type="term" value="F:transmembrane transporter activity"/>
    <property type="evidence" value="ECO:0007669"/>
    <property type="project" value="InterPro"/>
</dbReference>
<dbReference type="PIRSF" id="PIRSF006060">
    <property type="entry name" value="AA_transporter"/>
    <property type="match status" value="1"/>
</dbReference>
<evidence type="ECO:0000313" key="8">
    <source>
        <dbReference type="Proteomes" id="UP000708298"/>
    </source>
</evidence>
<feature type="transmembrane region" description="Helical" evidence="6">
    <location>
        <begin position="169"/>
        <end position="190"/>
    </location>
</feature>
<feature type="transmembrane region" description="Helical" evidence="6">
    <location>
        <begin position="292"/>
        <end position="313"/>
    </location>
</feature>
<organism evidence="7 8">
    <name type="scientific">Acidisoma silvae</name>
    <dbReference type="NCBI Taxonomy" id="2802396"/>
    <lineage>
        <taxon>Bacteria</taxon>
        <taxon>Pseudomonadati</taxon>
        <taxon>Pseudomonadota</taxon>
        <taxon>Alphaproteobacteria</taxon>
        <taxon>Acetobacterales</taxon>
        <taxon>Acidocellaceae</taxon>
        <taxon>Acidisoma</taxon>
    </lineage>
</organism>
<keyword evidence="3 6" id="KW-0812">Transmembrane</keyword>
<sequence length="472" mass="49264">MSDIELPASREEGAPSLRAGTLSMPKVLGMGASYLAPGVILIFNPASMALVSGKQSWLAILLDIPAFLFLVVGVAVFAKRYVVTGSLMSYLGEAFGSKSRMFSGAPLLVAYFLSMPLTAIFVLTFAQGLLLDMHMTWANSPTAQVLVVAVVTIIAAYISYRGVNLSARFAIFCTVICAPFVLILIVAALIHTGSGFTDQFSLKGMKFSDLVAGLVMVFVGLVGFEGFTALGRETKDPVRNTLIILPVLVGLVVVVLLVGCLTLVPVLLQHVAAVNAGQSPSSIVADASGVSWLKIPLDATLLLATFSCLIAVLNDAARVTATAGRDGMLPTGLGVISPKTGTPARSIIFMAVLAIGIPAVSQYVVQQSPLQASAAMGPTLVYLWLVPYLAMFVGVIAIKRREGALVSLTTLIAVLGFLFLIFLTVYSISQLTGTIQKAAPAIALGLAALLFIVSLIRDIGGSGRSALAKASA</sequence>
<feature type="transmembrane region" description="Helical" evidence="6">
    <location>
        <begin position="242"/>
        <end position="272"/>
    </location>
</feature>